<evidence type="ECO:0000313" key="3">
    <source>
        <dbReference type="Proteomes" id="UP001066276"/>
    </source>
</evidence>
<keyword evidence="3" id="KW-1185">Reference proteome</keyword>
<evidence type="ECO:0000313" key="2">
    <source>
        <dbReference type="EMBL" id="KAJ1189503.1"/>
    </source>
</evidence>
<dbReference type="Proteomes" id="UP001066276">
    <property type="component" value="Chromosome 3_1"/>
</dbReference>
<name>A0AAV7UP28_PLEWA</name>
<gene>
    <name evidence="2" type="ORF">NDU88_006248</name>
</gene>
<proteinExistence type="predicted"/>
<feature type="region of interest" description="Disordered" evidence="1">
    <location>
        <begin position="1"/>
        <end position="36"/>
    </location>
</feature>
<organism evidence="2 3">
    <name type="scientific">Pleurodeles waltl</name>
    <name type="common">Iberian ribbed newt</name>
    <dbReference type="NCBI Taxonomy" id="8319"/>
    <lineage>
        <taxon>Eukaryota</taxon>
        <taxon>Metazoa</taxon>
        <taxon>Chordata</taxon>
        <taxon>Craniata</taxon>
        <taxon>Vertebrata</taxon>
        <taxon>Euteleostomi</taxon>
        <taxon>Amphibia</taxon>
        <taxon>Batrachia</taxon>
        <taxon>Caudata</taxon>
        <taxon>Salamandroidea</taxon>
        <taxon>Salamandridae</taxon>
        <taxon>Pleurodelinae</taxon>
        <taxon>Pleurodeles</taxon>
    </lineage>
</organism>
<comment type="caution">
    <text evidence="2">The sequence shown here is derived from an EMBL/GenBank/DDBJ whole genome shotgun (WGS) entry which is preliminary data.</text>
</comment>
<evidence type="ECO:0000256" key="1">
    <source>
        <dbReference type="SAM" id="MobiDB-lite"/>
    </source>
</evidence>
<reference evidence="2" key="1">
    <citation type="journal article" date="2022" name="bioRxiv">
        <title>Sequencing and chromosome-scale assembly of the giantPleurodeles waltlgenome.</title>
        <authorList>
            <person name="Brown T."/>
            <person name="Elewa A."/>
            <person name="Iarovenko S."/>
            <person name="Subramanian E."/>
            <person name="Araus A.J."/>
            <person name="Petzold A."/>
            <person name="Susuki M."/>
            <person name="Suzuki K.-i.T."/>
            <person name="Hayashi T."/>
            <person name="Toyoda A."/>
            <person name="Oliveira C."/>
            <person name="Osipova E."/>
            <person name="Leigh N.D."/>
            <person name="Simon A."/>
            <person name="Yun M.H."/>
        </authorList>
    </citation>
    <scope>NUCLEOTIDE SEQUENCE</scope>
    <source>
        <strain evidence="2">20211129_DDA</strain>
        <tissue evidence="2">Liver</tissue>
    </source>
</reference>
<dbReference type="EMBL" id="JANPWB010000005">
    <property type="protein sequence ID" value="KAJ1189503.1"/>
    <property type="molecule type" value="Genomic_DNA"/>
</dbReference>
<accession>A0AAV7UP28</accession>
<dbReference type="AlphaFoldDB" id="A0AAV7UP28"/>
<sequence>MTSHGPVKQGPRLRSRVAMTLPPLRPGSHDGRRGQVTSVCAAGEKEILLLFPDSFLSAAPSRTPLSRCVFRC</sequence>
<protein>
    <submittedName>
        <fullName evidence="2">Uncharacterized protein</fullName>
    </submittedName>
</protein>